<evidence type="ECO:0000256" key="3">
    <source>
        <dbReference type="PROSITE-ProRule" id="PRU00339"/>
    </source>
</evidence>
<dbReference type="RefSeq" id="WP_119086672.1">
    <property type="nucleotide sequence ID" value="NZ_QXIY01000054.1"/>
</dbReference>
<accession>A0A398DTU4</accession>
<evidence type="ECO:0000313" key="4">
    <source>
        <dbReference type="EMBL" id="RIE15397.1"/>
    </source>
</evidence>
<evidence type="ECO:0000256" key="2">
    <source>
        <dbReference type="ARBA" id="ARBA00022803"/>
    </source>
</evidence>
<dbReference type="PROSITE" id="PS50005">
    <property type="entry name" value="TPR"/>
    <property type="match status" value="2"/>
</dbReference>
<dbReference type="PROSITE" id="PS50293">
    <property type="entry name" value="TPR_REGION"/>
    <property type="match status" value="1"/>
</dbReference>
<feature type="repeat" description="TPR" evidence="3">
    <location>
        <begin position="10"/>
        <end position="43"/>
    </location>
</feature>
<dbReference type="SMART" id="SM00028">
    <property type="entry name" value="TPR"/>
    <property type="match status" value="2"/>
</dbReference>
<dbReference type="Pfam" id="PF13181">
    <property type="entry name" value="TPR_8"/>
    <property type="match status" value="1"/>
</dbReference>
<sequence length="85" mass="9542">KALELDPCYANAWYAKGFSLHSLGRDEEAILCYDKALELDPCNVNAWYNKSVCLAGLGRSEESFLCFKKALELDPSMHLPDSAKR</sequence>
<feature type="repeat" description="TPR" evidence="3">
    <location>
        <begin position="44"/>
        <end position="77"/>
    </location>
</feature>
<dbReference type="Proteomes" id="UP000266113">
    <property type="component" value="Unassembled WGS sequence"/>
</dbReference>
<feature type="non-terminal residue" evidence="4">
    <location>
        <position position="1"/>
    </location>
</feature>
<keyword evidence="5" id="KW-1185">Reference proteome</keyword>
<comment type="caution">
    <text evidence="4">The sequence shown here is derived from an EMBL/GenBank/DDBJ whole genome shotgun (WGS) entry which is preliminary data.</text>
</comment>
<evidence type="ECO:0000313" key="5">
    <source>
        <dbReference type="Proteomes" id="UP000266113"/>
    </source>
</evidence>
<keyword evidence="2 3" id="KW-0802">TPR repeat</keyword>
<dbReference type="Pfam" id="PF00515">
    <property type="entry name" value="TPR_1"/>
    <property type="match status" value="1"/>
</dbReference>
<dbReference type="EMBL" id="QXIY01000054">
    <property type="protein sequence ID" value="RIE15397.1"/>
    <property type="molecule type" value="Genomic_DNA"/>
</dbReference>
<organism evidence="4 5">
    <name type="scientific">Candidatus Cryosericum septentrionale</name>
    <dbReference type="NCBI Taxonomy" id="2290913"/>
    <lineage>
        <taxon>Bacteria</taxon>
        <taxon>Pseudomonadati</taxon>
        <taxon>Caldisericota/Cryosericota group</taxon>
        <taxon>Candidatus Cryosericota</taxon>
        <taxon>Candidatus Cryosericia</taxon>
        <taxon>Candidatus Cryosericales</taxon>
        <taxon>Candidatus Cryosericaceae</taxon>
        <taxon>Candidatus Cryosericum</taxon>
    </lineage>
</organism>
<dbReference type="InterPro" id="IPR011990">
    <property type="entry name" value="TPR-like_helical_dom_sf"/>
</dbReference>
<dbReference type="OrthoDB" id="5477554at2"/>
<keyword evidence="1" id="KW-0677">Repeat</keyword>
<protein>
    <submittedName>
        <fullName evidence="4">Tetratricopeptide repeat protein</fullName>
    </submittedName>
</protein>
<dbReference type="InterPro" id="IPR051685">
    <property type="entry name" value="Ycf3/AcsC/BcsC/TPR_MFPF"/>
</dbReference>
<gene>
    <name evidence="4" type="ORF">SMC1_10280</name>
</gene>
<dbReference type="InterPro" id="IPR019734">
    <property type="entry name" value="TPR_rpt"/>
</dbReference>
<dbReference type="PANTHER" id="PTHR44943:SF8">
    <property type="entry name" value="TPR REPEAT-CONTAINING PROTEIN MJ0263"/>
    <property type="match status" value="1"/>
</dbReference>
<proteinExistence type="predicted"/>
<dbReference type="PANTHER" id="PTHR44943">
    <property type="entry name" value="CELLULOSE SYNTHASE OPERON PROTEIN C"/>
    <property type="match status" value="1"/>
</dbReference>
<evidence type="ECO:0000256" key="1">
    <source>
        <dbReference type="ARBA" id="ARBA00022737"/>
    </source>
</evidence>
<dbReference type="SUPFAM" id="SSF48439">
    <property type="entry name" value="Protein prenylyltransferase"/>
    <property type="match status" value="1"/>
</dbReference>
<dbReference type="AlphaFoldDB" id="A0A398DTU4"/>
<reference evidence="4 5" key="1">
    <citation type="submission" date="2018-09" db="EMBL/GenBank/DDBJ databases">
        <title>Discovery and Ecogenomic Context for Candidatus Cryosericales, a Global Caldiserica Order Active in Thawing Permafrost.</title>
        <authorList>
            <person name="Martinez M.A."/>
            <person name="Woodcroft B.J."/>
            <person name="Ignacio Espinoza J.C."/>
            <person name="Zayed A."/>
            <person name="Singleton C.M."/>
            <person name="Boyd J."/>
            <person name="Li Y.-F."/>
            <person name="Purvine S."/>
            <person name="Maughan H."/>
            <person name="Hodgkins S.B."/>
            <person name="Anderson D."/>
            <person name="Sederholm M."/>
            <person name="Temperton B."/>
            <person name="Saleska S.R."/>
            <person name="Tyson G.W."/>
            <person name="Rich V.I."/>
        </authorList>
    </citation>
    <scope>NUCLEOTIDE SEQUENCE [LARGE SCALE GENOMIC DNA]</scope>
    <source>
        <strain evidence="4 5">SMC1</strain>
    </source>
</reference>
<name>A0A398DTU4_9BACT</name>
<dbReference type="Gene3D" id="1.25.40.10">
    <property type="entry name" value="Tetratricopeptide repeat domain"/>
    <property type="match status" value="1"/>
</dbReference>